<dbReference type="EMBL" id="HBUF01321322">
    <property type="protein sequence ID" value="CAG6695039.1"/>
    <property type="molecule type" value="Transcribed_RNA"/>
</dbReference>
<dbReference type="SUPFAM" id="SSF52266">
    <property type="entry name" value="SGNH hydrolase"/>
    <property type="match status" value="1"/>
</dbReference>
<dbReference type="EMBL" id="HBUF01484946">
    <property type="protein sequence ID" value="CAG6745142.1"/>
    <property type="molecule type" value="Transcribed_RNA"/>
</dbReference>
<dbReference type="Gene3D" id="3.40.50.1110">
    <property type="entry name" value="SGNH hydrolase"/>
    <property type="match status" value="1"/>
</dbReference>
<accession>A0A8D8ZD27</accession>
<name>A0A8D8ZD27_9HEMI</name>
<protein>
    <submittedName>
        <fullName evidence="1">Uncharacterized protein</fullName>
    </submittedName>
</protein>
<sequence>MKTFMIGDSQTKRLINNFYGKNPLIRDWALSGAKAEDVFRLVYENVKSGDKPDKSTDVCTIWVGTNDVLKYGTLEEFKSWTKKLITYCKKMFKRIFLVLLPPILQPRPNNIEQCYINDINKYLTSFTSNELIRIVSLTNISDVDLFEKHIGRERRVDLIHLNRAGYLMAKNEIEVIIEKDNNIE</sequence>
<dbReference type="InterPro" id="IPR036514">
    <property type="entry name" value="SGNH_hydro_sf"/>
</dbReference>
<dbReference type="Pfam" id="PF00657">
    <property type="entry name" value="Lipase_GDSL"/>
    <property type="match status" value="1"/>
</dbReference>
<proteinExistence type="predicted"/>
<organism evidence="1">
    <name type="scientific">Cacopsylla melanoneura</name>
    <dbReference type="NCBI Taxonomy" id="428564"/>
    <lineage>
        <taxon>Eukaryota</taxon>
        <taxon>Metazoa</taxon>
        <taxon>Ecdysozoa</taxon>
        <taxon>Arthropoda</taxon>
        <taxon>Hexapoda</taxon>
        <taxon>Insecta</taxon>
        <taxon>Pterygota</taxon>
        <taxon>Neoptera</taxon>
        <taxon>Paraneoptera</taxon>
        <taxon>Hemiptera</taxon>
        <taxon>Sternorrhyncha</taxon>
        <taxon>Psylloidea</taxon>
        <taxon>Psyllidae</taxon>
        <taxon>Psyllinae</taxon>
        <taxon>Cacopsylla</taxon>
    </lineage>
</organism>
<dbReference type="AlphaFoldDB" id="A0A8D8ZD27"/>
<dbReference type="GO" id="GO:0016788">
    <property type="term" value="F:hydrolase activity, acting on ester bonds"/>
    <property type="evidence" value="ECO:0007669"/>
    <property type="project" value="InterPro"/>
</dbReference>
<dbReference type="InterPro" id="IPR001087">
    <property type="entry name" value="GDSL"/>
</dbReference>
<evidence type="ECO:0000313" key="1">
    <source>
        <dbReference type="EMBL" id="CAG6745142.1"/>
    </source>
</evidence>
<reference evidence="1" key="1">
    <citation type="submission" date="2021-05" db="EMBL/GenBank/DDBJ databases">
        <authorList>
            <person name="Alioto T."/>
            <person name="Alioto T."/>
            <person name="Gomez Garrido J."/>
        </authorList>
    </citation>
    <scope>NUCLEOTIDE SEQUENCE</scope>
</reference>